<keyword evidence="1" id="KW-0560">Oxidoreductase</keyword>
<dbReference type="PANTHER" id="PTHR13847">
    <property type="entry name" value="SARCOSINE DEHYDROGENASE-RELATED"/>
    <property type="match status" value="1"/>
</dbReference>
<reference evidence="3 4" key="1">
    <citation type="submission" date="2020-06" db="EMBL/GenBank/DDBJ databases">
        <authorList>
            <person name="Kim S.-J."/>
            <person name="Park S.-J."/>
        </authorList>
    </citation>
    <scope>NUCLEOTIDE SEQUENCE [LARGE SCALE GENOMIC DNA]</scope>
    <source>
        <strain evidence="3 4">SW-151</strain>
    </source>
</reference>
<dbReference type="SUPFAM" id="SSF51905">
    <property type="entry name" value="FAD/NAD(P)-binding domain"/>
    <property type="match status" value="1"/>
</dbReference>
<name>A0ABX2MYU6_9SPHN</name>
<dbReference type="Proteomes" id="UP000652427">
    <property type="component" value="Unassembled WGS sequence"/>
</dbReference>
<evidence type="ECO:0000313" key="3">
    <source>
        <dbReference type="EMBL" id="NVD26620.1"/>
    </source>
</evidence>
<dbReference type="Gene3D" id="3.50.50.60">
    <property type="entry name" value="FAD/NAD(P)-binding domain"/>
    <property type="match status" value="1"/>
</dbReference>
<keyword evidence="4" id="KW-1185">Reference proteome</keyword>
<evidence type="ECO:0000256" key="1">
    <source>
        <dbReference type="ARBA" id="ARBA00023002"/>
    </source>
</evidence>
<protein>
    <submittedName>
        <fullName evidence="3">FAD-binding oxidoreductase</fullName>
    </submittedName>
</protein>
<dbReference type="Pfam" id="PF01266">
    <property type="entry name" value="DAO"/>
    <property type="match status" value="1"/>
</dbReference>
<dbReference type="EMBL" id="JABWMH010000001">
    <property type="protein sequence ID" value="NVD26620.1"/>
    <property type="molecule type" value="Genomic_DNA"/>
</dbReference>
<dbReference type="PANTHER" id="PTHR13847:SF287">
    <property type="entry name" value="FAD-DEPENDENT OXIDOREDUCTASE DOMAIN-CONTAINING PROTEIN 1"/>
    <property type="match status" value="1"/>
</dbReference>
<sequence>MKEFDVAIIGAGIAGASIASEIGADRSVLLLEAEDQPGYHSTGRSAAFWTETYGGPRVQPLTSASRAFLDEPPADFSPTGFLGPRRAINIGQDEQRHLAEEFLAEFDGSGLTMERWSWEQATALVPDLKPVWKHAVYEPDCRDIDVAALHAAYLRDAKRKGVELLCRAPVSQIRKDDRGWELTAREEIYHATVLVNAAGAWADSVARLADVKPIGIQPLIRNMVQIETDPPSSLDMPLVVGLDGSFYFKPEPGGGYWLSPHDEIPSEPGDVAPDELSVAIAIDRFEKAVDVKVKRVSRKWAGLRSFAPDRLPVIGFDGADSDFFWFAGQGGFGIQTAPAAAKLARSVLLGQAPDESLHAIDVSLYAASRFS</sequence>
<evidence type="ECO:0000313" key="4">
    <source>
        <dbReference type="Proteomes" id="UP000652427"/>
    </source>
</evidence>
<feature type="domain" description="FAD dependent oxidoreductase" evidence="2">
    <location>
        <begin position="5"/>
        <end position="344"/>
    </location>
</feature>
<gene>
    <name evidence="3" type="ORF">HUO14_01725</name>
</gene>
<dbReference type="RefSeq" id="WP_176278155.1">
    <property type="nucleotide sequence ID" value="NZ_JABWMH010000001.1"/>
</dbReference>
<comment type="caution">
    <text evidence="3">The sequence shown here is derived from an EMBL/GenBank/DDBJ whole genome shotgun (WGS) entry which is preliminary data.</text>
</comment>
<dbReference type="InterPro" id="IPR006076">
    <property type="entry name" value="FAD-dep_OxRdtase"/>
</dbReference>
<proteinExistence type="predicted"/>
<dbReference type="InterPro" id="IPR036188">
    <property type="entry name" value="FAD/NAD-bd_sf"/>
</dbReference>
<evidence type="ECO:0000259" key="2">
    <source>
        <dbReference type="Pfam" id="PF01266"/>
    </source>
</evidence>
<organism evidence="3 4">
    <name type="scientific">Parasphingorhabdus flavimaris</name>
    <dbReference type="NCBI Taxonomy" id="266812"/>
    <lineage>
        <taxon>Bacteria</taxon>
        <taxon>Pseudomonadati</taxon>
        <taxon>Pseudomonadota</taxon>
        <taxon>Alphaproteobacteria</taxon>
        <taxon>Sphingomonadales</taxon>
        <taxon>Sphingomonadaceae</taxon>
        <taxon>Parasphingorhabdus</taxon>
    </lineage>
</organism>
<dbReference type="Gene3D" id="3.30.9.10">
    <property type="entry name" value="D-Amino Acid Oxidase, subunit A, domain 2"/>
    <property type="match status" value="1"/>
</dbReference>
<accession>A0ABX2MYU6</accession>